<protein>
    <submittedName>
        <fullName evidence="1">Uncharacterized protein</fullName>
    </submittedName>
</protein>
<dbReference type="EMBL" id="FQ790253">
    <property type="protein sequence ID" value="CCD33640.1"/>
    <property type="molecule type" value="Genomic_DNA"/>
</dbReference>
<dbReference type="InParanoid" id="G2XQV3"/>
<organism evidence="1 2">
    <name type="scientific">Botryotinia fuckeliana (strain T4)</name>
    <name type="common">Noble rot fungus</name>
    <name type="synonym">Botrytis cinerea</name>
    <dbReference type="NCBI Taxonomy" id="999810"/>
    <lineage>
        <taxon>Eukaryota</taxon>
        <taxon>Fungi</taxon>
        <taxon>Dikarya</taxon>
        <taxon>Ascomycota</taxon>
        <taxon>Pezizomycotina</taxon>
        <taxon>Leotiomycetes</taxon>
        <taxon>Helotiales</taxon>
        <taxon>Sclerotiniaceae</taxon>
        <taxon>Botrytis</taxon>
    </lineage>
</organism>
<proteinExistence type="predicted"/>
<evidence type="ECO:0000313" key="2">
    <source>
        <dbReference type="Proteomes" id="UP000008177"/>
    </source>
</evidence>
<dbReference type="HOGENOM" id="CLU_2542294_0_0_1"/>
<accession>G2XQV3</accession>
<name>G2XQV3_BOTF4</name>
<gene>
    <name evidence="1" type="ORF">BofuT4_uP068560.1</name>
</gene>
<sequence>MCCSLEFFSSFCGTTTESVPHRRPWDLLIFSQLWIPLPMGHENGVCSLGCTLYSVQSGFSGPPPFDAFDADGAVMPVGGSGRQ</sequence>
<dbReference type="AlphaFoldDB" id="G2XQV3"/>
<evidence type="ECO:0000313" key="1">
    <source>
        <dbReference type="EMBL" id="CCD33640.1"/>
    </source>
</evidence>
<dbReference type="Proteomes" id="UP000008177">
    <property type="component" value="Unplaced contigs"/>
</dbReference>
<reference evidence="2" key="1">
    <citation type="journal article" date="2011" name="PLoS Genet.">
        <title>Genomic analysis of the necrotrophic fungal pathogens Sclerotinia sclerotiorum and Botrytis cinerea.</title>
        <authorList>
            <person name="Amselem J."/>
            <person name="Cuomo C.A."/>
            <person name="van Kan J.A."/>
            <person name="Viaud M."/>
            <person name="Benito E.P."/>
            <person name="Couloux A."/>
            <person name="Coutinho P.M."/>
            <person name="de Vries R.P."/>
            <person name="Dyer P.S."/>
            <person name="Fillinger S."/>
            <person name="Fournier E."/>
            <person name="Gout L."/>
            <person name="Hahn M."/>
            <person name="Kohn L."/>
            <person name="Lapalu N."/>
            <person name="Plummer K.M."/>
            <person name="Pradier J.M."/>
            <person name="Quevillon E."/>
            <person name="Sharon A."/>
            <person name="Simon A."/>
            <person name="ten Have A."/>
            <person name="Tudzynski B."/>
            <person name="Tudzynski P."/>
            <person name="Wincker P."/>
            <person name="Andrew M."/>
            <person name="Anthouard V."/>
            <person name="Beever R.E."/>
            <person name="Beffa R."/>
            <person name="Benoit I."/>
            <person name="Bouzid O."/>
            <person name="Brault B."/>
            <person name="Chen Z."/>
            <person name="Choquer M."/>
            <person name="Collemare J."/>
            <person name="Cotton P."/>
            <person name="Danchin E.G."/>
            <person name="Da Silva C."/>
            <person name="Gautier A."/>
            <person name="Giraud C."/>
            <person name="Giraud T."/>
            <person name="Gonzalez C."/>
            <person name="Grossetete S."/>
            <person name="Guldener U."/>
            <person name="Henrissat B."/>
            <person name="Howlett B.J."/>
            <person name="Kodira C."/>
            <person name="Kretschmer M."/>
            <person name="Lappartient A."/>
            <person name="Leroch M."/>
            <person name="Levis C."/>
            <person name="Mauceli E."/>
            <person name="Neuveglise C."/>
            <person name="Oeser B."/>
            <person name="Pearson M."/>
            <person name="Poulain J."/>
            <person name="Poussereau N."/>
            <person name="Quesneville H."/>
            <person name="Rascle C."/>
            <person name="Schumacher J."/>
            <person name="Segurens B."/>
            <person name="Sexton A."/>
            <person name="Silva E."/>
            <person name="Sirven C."/>
            <person name="Soanes D.M."/>
            <person name="Talbot N.J."/>
            <person name="Templeton M."/>
            <person name="Yandava C."/>
            <person name="Yarden O."/>
            <person name="Zeng Q."/>
            <person name="Rollins J.A."/>
            <person name="Lebrun M.H."/>
            <person name="Dickman M."/>
        </authorList>
    </citation>
    <scope>NUCLEOTIDE SEQUENCE [LARGE SCALE GENOMIC DNA]</scope>
    <source>
        <strain evidence="2">T4</strain>
    </source>
</reference>